<keyword evidence="2" id="KW-1185">Reference proteome</keyword>
<accession>A0A7W3NHY9</accession>
<comment type="caution">
    <text evidence="1">The sequence shown here is derived from an EMBL/GenBank/DDBJ whole genome shotgun (WGS) entry which is preliminary data.</text>
</comment>
<proteinExistence type="predicted"/>
<reference evidence="1 2" key="1">
    <citation type="submission" date="2020-08" db="EMBL/GenBank/DDBJ databases">
        <title>Sequencing the genomes of 1000 actinobacteria strains.</title>
        <authorList>
            <person name="Klenk H.-P."/>
        </authorList>
    </citation>
    <scope>NUCLEOTIDE SEQUENCE [LARGE SCALE GENOMIC DNA]</scope>
    <source>
        <strain evidence="1 2">DSM 41827</strain>
    </source>
</reference>
<dbReference type="AlphaFoldDB" id="A0A7W3NHY9"/>
<dbReference type="EMBL" id="JACJIJ010000001">
    <property type="protein sequence ID" value="MBA9050875.1"/>
    <property type="molecule type" value="Genomic_DNA"/>
</dbReference>
<protein>
    <submittedName>
        <fullName evidence="1">Uncharacterized protein</fullName>
    </submittedName>
</protein>
<evidence type="ECO:0000313" key="1">
    <source>
        <dbReference type="EMBL" id="MBA9050875.1"/>
    </source>
</evidence>
<gene>
    <name evidence="1" type="ORF">HDA42_000050</name>
</gene>
<dbReference type="Proteomes" id="UP000577386">
    <property type="component" value="Unassembled WGS sequence"/>
</dbReference>
<organism evidence="1 2">
    <name type="scientific">Streptomyces murinus</name>
    <dbReference type="NCBI Taxonomy" id="33900"/>
    <lineage>
        <taxon>Bacteria</taxon>
        <taxon>Bacillati</taxon>
        <taxon>Actinomycetota</taxon>
        <taxon>Actinomycetes</taxon>
        <taxon>Kitasatosporales</taxon>
        <taxon>Streptomycetaceae</taxon>
        <taxon>Streptomyces</taxon>
    </lineage>
</organism>
<sequence length="34" mass="3954">MNNDVEIVRNAHTCLVFTDPLPPQGLTWRQMVAW</sequence>
<evidence type="ECO:0000313" key="2">
    <source>
        <dbReference type="Proteomes" id="UP000577386"/>
    </source>
</evidence>
<name>A0A7W3NHY9_STRMR</name>